<sequence>MRAKHVESTVVANGRPPETKCTWAACQSWTFAAILRLGDVSEPWSAKYSELIISLTRPFILEKLSMLLSVKPGSTSYQESLQR</sequence>
<organism evidence="1 2">
    <name type="scientific">Parelaphostrongylus tenuis</name>
    <name type="common">Meningeal worm</name>
    <dbReference type="NCBI Taxonomy" id="148309"/>
    <lineage>
        <taxon>Eukaryota</taxon>
        <taxon>Metazoa</taxon>
        <taxon>Ecdysozoa</taxon>
        <taxon>Nematoda</taxon>
        <taxon>Chromadorea</taxon>
        <taxon>Rhabditida</taxon>
        <taxon>Rhabditina</taxon>
        <taxon>Rhabditomorpha</taxon>
        <taxon>Strongyloidea</taxon>
        <taxon>Metastrongylidae</taxon>
        <taxon>Parelaphostrongylus</taxon>
    </lineage>
</organism>
<protein>
    <submittedName>
        <fullName evidence="1">Uncharacterized protein</fullName>
    </submittedName>
</protein>
<dbReference type="Proteomes" id="UP001196413">
    <property type="component" value="Unassembled WGS sequence"/>
</dbReference>
<evidence type="ECO:0000313" key="1">
    <source>
        <dbReference type="EMBL" id="KAJ1361863.1"/>
    </source>
</evidence>
<gene>
    <name evidence="1" type="ORF">KIN20_021230</name>
</gene>
<dbReference type="EMBL" id="JAHQIW010004280">
    <property type="protein sequence ID" value="KAJ1361863.1"/>
    <property type="molecule type" value="Genomic_DNA"/>
</dbReference>
<dbReference type="AlphaFoldDB" id="A0AAD5MTU6"/>
<reference evidence="1" key="1">
    <citation type="submission" date="2021-06" db="EMBL/GenBank/DDBJ databases">
        <title>Parelaphostrongylus tenuis whole genome reference sequence.</title>
        <authorList>
            <person name="Garwood T.J."/>
            <person name="Larsen P.A."/>
            <person name="Fountain-Jones N.M."/>
            <person name="Garbe J.R."/>
            <person name="Macchietto M.G."/>
            <person name="Kania S.A."/>
            <person name="Gerhold R.W."/>
            <person name="Richards J.E."/>
            <person name="Wolf T.M."/>
        </authorList>
    </citation>
    <scope>NUCLEOTIDE SEQUENCE</scope>
    <source>
        <strain evidence="1">MNPRO001-30</strain>
        <tissue evidence="1">Meninges</tissue>
    </source>
</reference>
<accession>A0AAD5MTU6</accession>
<proteinExistence type="predicted"/>
<comment type="caution">
    <text evidence="1">The sequence shown here is derived from an EMBL/GenBank/DDBJ whole genome shotgun (WGS) entry which is preliminary data.</text>
</comment>
<keyword evidence="2" id="KW-1185">Reference proteome</keyword>
<name>A0AAD5MTU6_PARTN</name>
<evidence type="ECO:0000313" key="2">
    <source>
        <dbReference type="Proteomes" id="UP001196413"/>
    </source>
</evidence>